<dbReference type="EMBL" id="JANPWB010000003">
    <property type="protein sequence ID" value="KAJ1199906.1"/>
    <property type="molecule type" value="Genomic_DNA"/>
</dbReference>
<organism evidence="1 2">
    <name type="scientific">Pleurodeles waltl</name>
    <name type="common">Iberian ribbed newt</name>
    <dbReference type="NCBI Taxonomy" id="8319"/>
    <lineage>
        <taxon>Eukaryota</taxon>
        <taxon>Metazoa</taxon>
        <taxon>Chordata</taxon>
        <taxon>Craniata</taxon>
        <taxon>Vertebrata</taxon>
        <taxon>Euteleostomi</taxon>
        <taxon>Amphibia</taxon>
        <taxon>Batrachia</taxon>
        <taxon>Caudata</taxon>
        <taxon>Salamandroidea</taxon>
        <taxon>Salamandridae</taxon>
        <taxon>Pleurodelinae</taxon>
        <taxon>Pleurodeles</taxon>
    </lineage>
</organism>
<accession>A0AAV7VGP9</accession>
<gene>
    <name evidence="1" type="ORF">NDU88_003738</name>
</gene>
<evidence type="ECO:0000313" key="2">
    <source>
        <dbReference type="Proteomes" id="UP001066276"/>
    </source>
</evidence>
<feature type="non-terminal residue" evidence="1">
    <location>
        <position position="1"/>
    </location>
</feature>
<feature type="non-terminal residue" evidence="1">
    <location>
        <position position="57"/>
    </location>
</feature>
<reference evidence="1" key="1">
    <citation type="journal article" date="2022" name="bioRxiv">
        <title>Sequencing and chromosome-scale assembly of the giantPleurodeles waltlgenome.</title>
        <authorList>
            <person name="Brown T."/>
            <person name="Elewa A."/>
            <person name="Iarovenko S."/>
            <person name="Subramanian E."/>
            <person name="Araus A.J."/>
            <person name="Petzold A."/>
            <person name="Susuki M."/>
            <person name="Suzuki K.-i.T."/>
            <person name="Hayashi T."/>
            <person name="Toyoda A."/>
            <person name="Oliveira C."/>
            <person name="Osipova E."/>
            <person name="Leigh N.D."/>
            <person name="Simon A."/>
            <person name="Yun M.H."/>
        </authorList>
    </citation>
    <scope>NUCLEOTIDE SEQUENCE</scope>
    <source>
        <strain evidence="1">20211129_DDA</strain>
        <tissue evidence="1">Liver</tissue>
    </source>
</reference>
<keyword evidence="2" id="KW-1185">Reference proteome</keyword>
<dbReference type="Proteomes" id="UP001066276">
    <property type="component" value="Chromosome 2_1"/>
</dbReference>
<name>A0AAV7VGP9_PLEWA</name>
<evidence type="ECO:0000313" key="1">
    <source>
        <dbReference type="EMBL" id="KAJ1199906.1"/>
    </source>
</evidence>
<dbReference type="AlphaFoldDB" id="A0AAV7VGP9"/>
<protein>
    <submittedName>
        <fullName evidence="1">Uncharacterized protein</fullName>
    </submittedName>
</protein>
<proteinExistence type="predicted"/>
<comment type="caution">
    <text evidence="1">The sequence shown here is derived from an EMBL/GenBank/DDBJ whole genome shotgun (WGS) entry which is preliminary data.</text>
</comment>
<sequence length="57" mass="6604">EHKSDVTFLVNLRTPRNPLRVLHVNLIKPHFERTKVRMLIATDDGVEEESEPLADLL</sequence>